<evidence type="ECO:0000256" key="1">
    <source>
        <dbReference type="SAM" id="Phobius"/>
    </source>
</evidence>
<dbReference type="OrthoDB" id="238078at2157"/>
<keyword evidence="3" id="KW-1185">Reference proteome</keyword>
<organism evidence="2 3">
    <name type="scientific">Halonotius pteroides</name>
    <dbReference type="NCBI Taxonomy" id="268735"/>
    <lineage>
        <taxon>Archaea</taxon>
        <taxon>Methanobacteriati</taxon>
        <taxon>Methanobacteriota</taxon>
        <taxon>Stenosarchaea group</taxon>
        <taxon>Halobacteria</taxon>
        <taxon>Halobacteriales</taxon>
        <taxon>Haloferacaceae</taxon>
        <taxon>Halonotius</taxon>
    </lineage>
</organism>
<dbReference type="EMBL" id="QMDW01000002">
    <property type="protein sequence ID" value="RJX51581.1"/>
    <property type="molecule type" value="Genomic_DNA"/>
</dbReference>
<dbReference type="Proteomes" id="UP000281564">
    <property type="component" value="Unassembled WGS sequence"/>
</dbReference>
<feature type="transmembrane region" description="Helical" evidence="1">
    <location>
        <begin position="89"/>
        <end position="109"/>
    </location>
</feature>
<accession>A0A3A6Q5D2</accession>
<comment type="caution">
    <text evidence="2">The sequence shown here is derived from an EMBL/GenBank/DDBJ whole genome shotgun (WGS) entry which is preliminary data.</text>
</comment>
<keyword evidence="1" id="KW-1133">Transmembrane helix</keyword>
<dbReference type="AlphaFoldDB" id="A0A3A6Q5D2"/>
<feature type="transmembrane region" description="Helical" evidence="1">
    <location>
        <begin position="20"/>
        <end position="48"/>
    </location>
</feature>
<proteinExistence type="predicted"/>
<evidence type="ECO:0000313" key="2">
    <source>
        <dbReference type="EMBL" id="RJX51581.1"/>
    </source>
</evidence>
<feature type="transmembrane region" description="Helical" evidence="1">
    <location>
        <begin position="64"/>
        <end position="83"/>
    </location>
</feature>
<protein>
    <submittedName>
        <fullName evidence="2">Uncharacterized protein</fullName>
    </submittedName>
</protein>
<name>A0A3A6Q5D2_9EURY</name>
<sequence length="243" mass="25886">MPSSLTARVTQRVSPRTLLVYLLVAGGVVAFTGNVALVAGLATAFLIVETRQVLIDTPGIDNRWVTAGFAVVLLAVSLVWLVAEFRQPAALRVLWAPVAAVIGGLWLLLDARVDFAYDTADTEIDQADDLDPDAFLLRMLRLNRIADTLEAGPKTVSEIAACCDLTERQVQAAIELSGDDGPIVRVDDPSADSTAAKTVMTADDSPRYALNTRQLGVTGVGRLAIGGLRSLLRRLARPVLGPT</sequence>
<evidence type="ECO:0000313" key="3">
    <source>
        <dbReference type="Proteomes" id="UP000281564"/>
    </source>
</evidence>
<dbReference type="RefSeq" id="WP_120083179.1">
    <property type="nucleotide sequence ID" value="NZ_QMDW01000002.1"/>
</dbReference>
<keyword evidence="1" id="KW-0812">Transmembrane</keyword>
<reference evidence="2 3" key="1">
    <citation type="submission" date="2018-06" db="EMBL/GenBank/DDBJ databases">
        <title>Halonotius sp. F13-13 a new haloarchaeeon isolated from a solar saltern from Isla Cristina, Huelva, Spain.</title>
        <authorList>
            <person name="Duran-Viseras A."/>
            <person name="Sanchez-Porro C."/>
            <person name="Ventosa A."/>
        </authorList>
    </citation>
    <scope>NUCLEOTIDE SEQUENCE [LARGE SCALE GENOMIC DNA]</scope>
    <source>
        <strain evidence="2 3">CECT 7525</strain>
    </source>
</reference>
<gene>
    <name evidence="2" type="ORF">DP106_02510</name>
</gene>
<keyword evidence="1" id="KW-0472">Membrane</keyword>